<feature type="domain" description="DUF6787" evidence="2">
    <location>
        <begin position="22"/>
        <end position="98"/>
    </location>
</feature>
<comment type="caution">
    <text evidence="3">The sequence shown here is derived from an EMBL/GenBank/DDBJ whole genome shotgun (WGS) entry which is preliminary data.</text>
</comment>
<dbReference type="RefSeq" id="WP_345370721.1">
    <property type="nucleotide sequence ID" value="NZ_BAABJX010000024.1"/>
</dbReference>
<name>A0ABP9DA06_9BACT</name>
<gene>
    <name evidence="3" type="ORF">GCM10023331_15720</name>
</gene>
<feature type="transmembrane region" description="Helical" evidence="1">
    <location>
        <begin position="20"/>
        <end position="37"/>
    </location>
</feature>
<keyword evidence="1" id="KW-1133">Transmembrane helix</keyword>
<proteinExistence type="predicted"/>
<protein>
    <recommendedName>
        <fullName evidence="2">DUF6787 domain-containing protein</fullName>
    </recommendedName>
</protein>
<keyword evidence="4" id="KW-1185">Reference proteome</keyword>
<sequence>MNNWIDKLKQRWNVKSGWQVAIILLTFAITGTSFLYVKTPVYEWFGVQKDSQLWIRIVAFFVLGLPIYQILLLMWGTLLGQFHFFWNFEKRMLYRMIGKRK</sequence>
<keyword evidence="1" id="KW-0472">Membrane</keyword>
<evidence type="ECO:0000256" key="1">
    <source>
        <dbReference type="SAM" id="Phobius"/>
    </source>
</evidence>
<reference evidence="4" key="1">
    <citation type="journal article" date="2019" name="Int. J. Syst. Evol. Microbiol.">
        <title>The Global Catalogue of Microorganisms (GCM) 10K type strain sequencing project: providing services to taxonomists for standard genome sequencing and annotation.</title>
        <authorList>
            <consortium name="The Broad Institute Genomics Platform"/>
            <consortium name="The Broad Institute Genome Sequencing Center for Infectious Disease"/>
            <person name="Wu L."/>
            <person name="Ma J."/>
        </authorList>
    </citation>
    <scope>NUCLEOTIDE SEQUENCE [LARGE SCALE GENOMIC DNA]</scope>
    <source>
        <strain evidence="4">JCM 18326</strain>
    </source>
</reference>
<feature type="transmembrane region" description="Helical" evidence="1">
    <location>
        <begin position="57"/>
        <end position="86"/>
    </location>
</feature>
<organism evidence="3 4">
    <name type="scientific">Algivirga pacifica</name>
    <dbReference type="NCBI Taxonomy" id="1162670"/>
    <lineage>
        <taxon>Bacteria</taxon>
        <taxon>Pseudomonadati</taxon>
        <taxon>Bacteroidota</taxon>
        <taxon>Cytophagia</taxon>
        <taxon>Cytophagales</taxon>
        <taxon>Flammeovirgaceae</taxon>
        <taxon>Algivirga</taxon>
    </lineage>
</organism>
<dbReference type="EMBL" id="BAABJX010000024">
    <property type="protein sequence ID" value="GAA4831334.1"/>
    <property type="molecule type" value="Genomic_DNA"/>
</dbReference>
<evidence type="ECO:0000259" key="2">
    <source>
        <dbReference type="Pfam" id="PF20584"/>
    </source>
</evidence>
<dbReference type="Proteomes" id="UP001500298">
    <property type="component" value="Unassembled WGS sequence"/>
</dbReference>
<evidence type="ECO:0000313" key="3">
    <source>
        <dbReference type="EMBL" id="GAA4831334.1"/>
    </source>
</evidence>
<keyword evidence="1" id="KW-0812">Transmembrane</keyword>
<evidence type="ECO:0000313" key="4">
    <source>
        <dbReference type="Proteomes" id="UP001500298"/>
    </source>
</evidence>
<accession>A0ABP9DA06</accession>
<dbReference type="Pfam" id="PF20584">
    <property type="entry name" value="DUF6787"/>
    <property type="match status" value="1"/>
</dbReference>
<dbReference type="InterPro" id="IPR046714">
    <property type="entry name" value="DUF6787"/>
</dbReference>